<organism evidence="2 3">
    <name type="scientific">Cytobacillus purgationiresistens</name>
    <dbReference type="NCBI Taxonomy" id="863449"/>
    <lineage>
        <taxon>Bacteria</taxon>
        <taxon>Bacillati</taxon>
        <taxon>Bacillota</taxon>
        <taxon>Bacilli</taxon>
        <taxon>Bacillales</taxon>
        <taxon>Bacillaceae</taxon>
        <taxon>Cytobacillus</taxon>
    </lineage>
</organism>
<evidence type="ECO:0000313" key="2">
    <source>
        <dbReference type="EMBL" id="MDQ0268693.1"/>
    </source>
</evidence>
<evidence type="ECO:0008006" key="4">
    <source>
        <dbReference type="Google" id="ProtNLM"/>
    </source>
</evidence>
<protein>
    <recommendedName>
        <fullName evidence="4">Fur-regulated basic protein FbpA</fullName>
    </recommendedName>
</protein>
<proteinExistence type="predicted"/>
<feature type="region of interest" description="Disordered" evidence="1">
    <location>
        <begin position="29"/>
        <end position="51"/>
    </location>
</feature>
<dbReference type="Proteomes" id="UP001238088">
    <property type="component" value="Unassembled WGS sequence"/>
</dbReference>
<gene>
    <name evidence="2" type="ORF">J2S17_000562</name>
</gene>
<sequence length="51" mass="6226">MTENFAKKRLILFRDKLLQAKSDEEHRRYMELGTPRLPPNRMKPMRFLKGH</sequence>
<keyword evidence="3" id="KW-1185">Reference proteome</keyword>
<name>A0ABU0ABR0_9BACI</name>
<accession>A0ABU0ABR0</accession>
<reference evidence="2 3" key="1">
    <citation type="submission" date="2023-07" db="EMBL/GenBank/DDBJ databases">
        <title>Genomic Encyclopedia of Type Strains, Phase IV (KMG-IV): sequencing the most valuable type-strain genomes for metagenomic binning, comparative biology and taxonomic classification.</title>
        <authorList>
            <person name="Goeker M."/>
        </authorList>
    </citation>
    <scope>NUCLEOTIDE SEQUENCE [LARGE SCALE GENOMIC DNA]</scope>
    <source>
        <strain evidence="2 3">DSM 23494</strain>
    </source>
</reference>
<evidence type="ECO:0000256" key="1">
    <source>
        <dbReference type="SAM" id="MobiDB-lite"/>
    </source>
</evidence>
<dbReference type="EMBL" id="JAUSUB010000002">
    <property type="protein sequence ID" value="MDQ0268693.1"/>
    <property type="molecule type" value="Genomic_DNA"/>
</dbReference>
<evidence type="ECO:0000313" key="3">
    <source>
        <dbReference type="Proteomes" id="UP001238088"/>
    </source>
</evidence>
<comment type="caution">
    <text evidence="2">The sequence shown here is derived from an EMBL/GenBank/DDBJ whole genome shotgun (WGS) entry which is preliminary data.</text>
</comment>